<organism evidence="1 2">
    <name type="scientific">Pseudomonas promysalinigenes</name>
    <dbReference type="NCBI Taxonomy" id="485898"/>
    <lineage>
        <taxon>Bacteria</taxon>
        <taxon>Pseudomonadati</taxon>
        <taxon>Pseudomonadota</taxon>
        <taxon>Gammaproteobacteria</taxon>
        <taxon>Pseudomonadales</taxon>
        <taxon>Pseudomonadaceae</taxon>
        <taxon>Pseudomonas</taxon>
    </lineage>
</organism>
<evidence type="ECO:0000313" key="1">
    <source>
        <dbReference type="EMBL" id="UXH40602.1"/>
    </source>
</evidence>
<accession>A0ABY6AN59</accession>
<name>A0ABY6AN59_9PSED</name>
<proteinExistence type="predicted"/>
<gene>
    <name evidence="1" type="ORF">N5C08_03340</name>
</gene>
<dbReference type="RefSeq" id="WP_261744700.1">
    <property type="nucleotide sequence ID" value="NZ_CP104557.1"/>
</dbReference>
<reference evidence="1" key="1">
    <citation type="submission" date="2022-09" db="EMBL/GenBank/DDBJ databases">
        <title>Complete genome sequence of Pseudomonas promysalinigenes strain RL-WG26, a newly isolated PGPR with the potential for plant salinity stress alleviation.</title>
        <authorList>
            <person name="Ren L."/>
            <person name="Wang G."/>
            <person name="Hu H."/>
        </authorList>
    </citation>
    <scope>NUCLEOTIDE SEQUENCE</scope>
    <source>
        <strain evidence="1">RL-WG26</strain>
    </source>
</reference>
<protein>
    <submittedName>
        <fullName evidence="1">Uncharacterized protein</fullName>
    </submittedName>
</protein>
<dbReference type="EMBL" id="CP104557">
    <property type="protein sequence ID" value="UXH40602.1"/>
    <property type="molecule type" value="Genomic_DNA"/>
</dbReference>
<keyword evidence="2" id="KW-1185">Reference proteome</keyword>
<sequence>MDSQIQDAYAKSFTGRLHAIATGGYVPLRLSRTHDKWNWGIAPQYDWLMAGGTEKSIAMDFAFDSQTDDRLHYHISLASKTQPPKKLGLSHNSYLGFYQRTNVTDYWKIEPLQLTEHGLVCYLRDHQGYRVGAIKDTPHRSGQTMYLLNTKEGETITFLLQQRT</sequence>
<dbReference type="Proteomes" id="UP001064504">
    <property type="component" value="Chromosome"/>
</dbReference>
<evidence type="ECO:0000313" key="2">
    <source>
        <dbReference type="Proteomes" id="UP001064504"/>
    </source>
</evidence>